<evidence type="ECO:0000313" key="2">
    <source>
        <dbReference type="EMBL" id="CDN49125.1"/>
    </source>
</evidence>
<name>A0A068SVK5_NEOGA</name>
<gene>
    <name evidence="2" type="ORF">RG540_CH29590</name>
</gene>
<sequence length="55" mass="6146">MIRFEKKAAADPLPQDVDGNRFDDIRDAAAEGHKKSATDAARRRVPPAKEDDRLI</sequence>
<evidence type="ECO:0000313" key="3">
    <source>
        <dbReference type="Proteomes" id="UP000028181"/>
    </source>
</evidence>
<dbReference type="AlphaFoldDB" id="A0A068SVK5"/>
<evidence type="ECO:0000256" key="1">
    <source>
        <dbReference type="SAM" id="MobiDB-lite"/>
    </source>
</evidence>
<dbReference type="Proteomes" id="UP000028181">
    <property type="component" value="Chromosome I"/>
</dbReference>
<dbReference type="GeneID" id="51989850"/>
<accession>A0A068SVK5</accession>
<feature type="region of interest" description="Disordered" evidence="1">
    <location>
        <begin position="1"/>
        <end position="55"/>
    </location>
</feature>
<feature type="compositionally biased region" description="Basic and acidic residues" evidence="1">
    <location>
        <begin position="18"/>
        <end position="55"/>
    </location>
</feature>
<organism evidence="2 3">
    <name type="scientific">Neorhizobium galegae bv. orientalis str. HAMBI 540</name>
    <dbReference type="NCBI Taxonomy" id="1028800"/>
    <lineage>
        <taxon>Bacteria</taxon>
        <taxon>Pseudomonadati</taxon>
        <taxon>Pseudomonadota</taxon>
        <taxon>Alphaproteobacteria</taxon>
        <taxon>Hyphomicrobiales</taxon>
        <taxon>Rhizobiaceae</taxon>
        <taxon>Rhizobium/Agrobacterium group</taxon>
        <taxon>Neorhizobium</taxon>
    </lineage>
</organism>
<reference evidence="3" key="1">
    <citation type="journal article" date="2014" name="BMC Genomics">
        <title>Genome sequencing of two Neorhizobium galegae strains reveals a noeT gene responsible for the unusual acetylation of the nodulation factors.</title>
        <authorList>
            <person name="Osterman J."/>
            <person name="Marsh J."/>
            <person name="Laine P.K."/>
            <person name="Zeng Z."/>
            <person name="Alatalo E."/>
            <person name="Sullivan J.T."/>
            <person name="Young J.P."/>
            <person name="Thomas-Oates J."/>
            <person name="Paulin L."/>
            <person name="Lindstrom K."/>
        </authorList>
    </citation>
    <scope>NUCLEOTIDE SEQUENCE [LARGE SCALE GENOMIC DNA]</scope>
    <source>
        <strain evidence="3">HAMBI 540</strain>
    </source>
</reference>
<proteinExistence type="predicted"/>
<dbReference type="HOGENOM" id="CLU_212456_0_0_5"/>
<protein>
    <submittedName>
        <fullName evidence="2">Uncharacterized protein</fullName>
    </submittedName>
</protein>
<dbReference type="eggNOG" id="ENOG503013J">
    <property type="taxonomic scope" value="Bacteria"/>
</dbReference>
<dbReference type="RefSeq" id="WP_167551675.1">
    <property type="nucleotide sequence ID" value="NZ_HG938353.1"/>
</dbReference>
<keyword evidence="3" id="KW-1185">Reference proteome</keyword>
<dbReference type="EMBL" id="HG938353">
    <property type="protein sequence ID" value="CDN49125.1"/>
    <property type="molecule type" value="Genomic_DNA"/>
</dbReference>
<dbReference type="KEGG" id="ngg:RG540_CH29590"/>